<gene>
    <name evidence="1" type="ORF">AVEN_264757_1</name>
</gene>
<dbReference type="AlphaFoldDB" id="A0A4Y2EFP8"/>
<dbReference type="Proteomes" id="UP000499080">
    <property type="component" value="Unassembled WGS sequence"/>
</dbReference>
<evidence type="ECO:0000313" key="2">
    <source>
        <dbReference type="Proteomes" id="UP000499080"/>
    </source>
</evidence>
<name>A0A4Y2EFP8_ARAVE</name>
<accession>A0A4Y2EFP8</accession>
<protein>
    <submittedName>
        <fullName evidence="1">Uncharacterized protein</fullName>
    </submittedName>
</protein>
<sequence length="116" mass="12910">MDFVILNRIQMTGTAPELAPPLNFFTTPAGRRLPPTYDLTCNRPNTRLIFGGIGFRAWSPLVPGPGPCRCATAALLLCMQIGLLVHVMQVRRSSHRLPSALLHDLSCQKKSRWKKT</sequence>
<organism evidence="1 2">
    <name type="scientific">Araneus ventricosus</name>
    <name type="common">Orbweaver spider</name>
    <name type="synonym">Epeira ventricosa</name>
    <dbReference type="NCBI Taxonomy" id="182803"/>
    <lineage>
        <taxon>Eukaryota</taxon>
        <taxon>Metazoa</taxon>
        <taxon>Ecdysozoa</taxon>
        <taxon>Arthropoda</taxon>
        <taxon>Chelicerata</taxon>
        <taxon>Arachnida</taxon>
        <taxon>Araneae</taxon>
        <taxon>Araneomorphae</taxon>
        <taxon>Entelegynae</taxon>
        <taxon>Araneoidea</taxon>
        <taxon>Araneidae</taxon>
        <taxon>Araneus</taxon>
    </lineage>
</organism>
<reference evidence="1 2" key="1">
    <citation type="journal article" date="2019" name="Sci. Rep.">
        <title>Orb-weaving spider Araneus ventricosus genome elucidates the spidroin gene catalogue.</title>
        <authorList>
            <person name="Kono N."/>
            <person name="Nakamura H."/>
            <person name="Ohtoshi R."/>
            <person name="Moran D.A.P."/>
            <person name="Shinohara A."/>
            <person name="Yoshida Y."/>
            <person name="Fujiwara M."/>
            <person name="Mori M."/>
            <person name="Tomita M."/>
            <person name="Arakawa K."/>
        </authorList>
    </citation>
    <scope>NUCLEOTIDE SEQUENCE [LARGE SCALE GENOMIC DNA]</scope>
</reference>
<dbReference type="EMBL" id="BGPR01000572">
    <property type="protein sequence ID" value="GBM26908.1"/>
    <property type="molecule type" value="Genomic_DNA"/>
</dbReference>
<keyword evidence="2" id="KW-1185">Reference proteome</keyword>
<proteinExistence type="predicted"/>
<evidence type="ECO:0000313" key="1">
    <source>
        <dbReference type="EMBL" id="GBM26908.1"/>
    </source>
</evidence>
<comment type="caution">
    <text evidence="1">The sequence shown here is derived from an EMBL/GenBank/DDBJ whole genome shotgun (WGS) entry which is preliminary data.</text>
</comment>